<organism evidence="3 4">
    <name type="scientific">Streptomyces piniterrae</name>
    <dbReference type="NCBI Taxonomy" id="2571125"/>
    <lineage>
        <taxon>Bacteria</taxon>
        <taxon>Bacillati</taxon>
        <taxon>Actinomycetota</taxon>
        <taxon>Actinomycetes</taxon>
        <taxon>Kitasatosporales</taxon>
        <taxon>Streptomycetaceae</taxon>
        <taxon>Streptomyces</taxon>
    </lineage>
</organism>
<dbReference type="InterPro" id="IPR008278">
    <property type="entry name" value="4-PPantetheinyl_Trfase_dom"/>
</dbReference>
<name>A0A4V5MM08_9ACTN</name>
<dbReference type="GO" id="GO:0000287">
    <property type="term" value="F:magnesium ion binding"/>
    <property type="evidence" value="ECO:0007669"/>
    <property type="project" value="InterPro"/>
</dbReference>
<gene>
    <name evidence="3" type="ORF">FCH28_03865</name>
</gene>
<dbReference type="Proteomes" id="UP000308697">
    <property type="component" value="Unassembled WGS sequence"/>
</dbReference>
<reference evidence="3 4" key="1">
    <citation type="submission" date="2019-04" db="EMBL/GenBank/DDBJ databases">
        <title>Streptomyces piniterrae sp. nov., a heliquinomycin-producing actinomycete isolated from rhizosphere soil of Pinus yunnanensis.</title>
        <authorList>
            <person name="Zhuang X."/>
            <person name="Zhao J."/>
        </authorList>
    </citation>
    <scope>NUCLEOTIDE SEQUENCE [LARGE SCALE GENOMIC DNA]</scope>
    <source>
        <strain evidence="4">jys28</strain>
    </source>
</reference>
<keyword evidence="1 3" id="KW-0808">Transferase</keyword>
<comment type="caution">
    <text evidence="3">The sequence shown here is derived from an EMBL/GenBank/DDBJ whole genome shotgun (WGS) entry which is preliminary data.</text>
</comment>
<feature type="domain" description="4'-phosphopantetheinyl transferase" evidence="2">
    <location>
        <begin position="18"/>
        <end position="80"/>
    </location>
</feature>
<proteinExistence type="predicted"/>
<protein>
    <submittedName>
        <fullName evidence="3">4'-phosphopantetheinyl transferase superfamily protein</fullName>
    </submittedName>
</protein>
<evidence type="ECO:0000259" key="2">
    <source>
        <dbReference type="Pfam" id="PF01648"/>
    </source>
</evidence>
<dbReference type="EMBL" id="SUMB01000001">
    <property type="protein sequence ID" value="TJZ59238.1"/>
    <property type="molecule type" value="Genomic_DNA"/>
</dbReference>
<dbReference type="GO" id="GO:0008897">
    <property type="term" value="F:holo-[acyl-carrier-protein] synthase activity"/>
    <property type="evidence" value="ECO:0007669"/>
    <property type="project" value="InterPro"/>
</dbReference>
<dbReference type="InterPro" id="IPR037143">
    <property type="entry name" value="4-PPantetheinyl_Trfase_dom_sf"/>
</dbReference>
<evidence type="ECO:0000313" key="4">
    <source>
        <dbReference type="Proteomes" id="UP000308697"/>
    </source>
</evidence>
<accession>A0A4V5MM08</accession>
<dbReference type="AlphaFoldDB" id="A0A4V5MM08"/>
<dbReference type="Gene3D" id="3.90.470.20">
    <property type="entry name" value="4'-phosphopantetheinyl transferase domain"/>
    <property type="match status" value="1"/>
</dbReference>
<evidence type="ECO:0000313" key="3">
    <source>
        <dbReference type="EMBL" id="TJZ59238.1"/>
    </source>
</evidence>
<dbReference type="OrthoDB" id="4224589at2"/>
<keyword evidence="4" id="KW-1185">Reference proteome</keyword>
<dbReference type="Pfam" id="PF01648">
    <property type="entry name" value="ACPS"/>
    <property type="match status" value="1"/>
</dbReference>
<dbReference type="SUPFAM" id="SSF56214">
    <property type="entry name" value="4'-phosphopantetheinyl transferase"/>
    <property type="match status" value="1"/>
</dbReference>
<sequence length="149" mass="16345">MQIPNAARRIPEHLHSAGVDLVDLCRWERAVERCGDSLAQRYFTAEERRTAREWATDDRSAADVLGHLFGVKESVVKMAGGLPPGARLADISVGIPDDGWGRGPWTVRLDGPLAHRFEAERMEVIGDCVPLVDRMALAWAAVRTSDAAS</sequence>
<dbReference type="RefSeq" id="WP_136738190.1">
    <property type="nucleotide sequence ID" value="NZ_SUMB01000001.1"/>
</dbReference>
<evidence type="ECO:0000256" key="1">
    <source>
        <dbReference type="ARBA" id="ARBA00022679"/>
    </source>
</evidence>